<feature type="domain" description="Secretin/TonB short N-terminal" evidence="16">
    <location>
        <begin position="77"/>
        <end position="128"/>
    </location>
</feature>
<dbReference type="GO" id="GO:0038023">
    <property type="term" value="F:signaling receptor activity"/>
    <property type="evidence" value="ECO:0007669"/>
    <property type="project" value="InterPro"/>
</dbReference>
<dbReference type="InterPro" id="IPR039426">
    <property type="entry name" value="TonB-dep_rcpt-like"/>
</dbReference>
<evidence type="ECO:0000256" key="6">
    <source>
        <dbReference type="ARBA" id="ARBA00022692"/>
    </source>
</evidence>
<evidence type="ECO:0000256" key="15">
    <source>
        <dbReference type="RuleBase" id="RU003357"/>
    </source>
</evidence>
<evidence type="ECO:0000256" key="12">
    <source>
        <dbReference type="ARBA" id="ARBA00023170"/>
    </source>
</evidence>
<keyword evidence="12" id="KW-0675">Receptor</keyword>
<dbReference type="PANTHER" id="PTHR32552">
    <property type="entry name" value="FERRICHROME IRON RECEPTOR-RELATED"/>
    <property type="match status" value="1"/>
</dbReference>
<keyword evidence="5" id="KW-0410">Iron transport</keyword>
<comment type="similarity">
    <text evidence="2 14 15">Belongs to the TonB-dependent receptor family.</text>
</comment>
<gene>
    <name evidence="17" type="ORF">SAMN05428964_1011304</name>
</gene>
<keyword evidence="13 14" id="KW-0998">Cell outer membrane</keyword>
<dbReference type="InterPro" id="IPR010105">
    <property type="entry name" value="TonB_sidphr_rcpt"/>
</dbReference>
<name>A0A285RLH6_9PROT</name>
<dbReference type="Proteomes" id="UP000219068">
    <property type="component" value="Unassembled WGS sequence"/>
</dbReference>
<proteinExistence type="inferred from homology"/>
<evidence type="ECO:0000256" key="7">
    <source>
        <dbReference type="ARBA" id="ARBA00022729"/>
    </source>
</evidence>
<evidence type="ECO:0000256" key="8">
    <source>
        <dbReference type="ARBA" id="ARBA00023004"/>
    </source>
</evidence>
<dbReference type="Pfam" id="PF07715">
    <property type="entry name" value="Plug"/>
    <property type="match status" value="1"/>
</dbReference>
<keyword evidence="3 14" id="KW-0813">Transport</keyword>
<dbReference type="RefSeq" id="WP_097050844.1">
    <property type="nucleotide sequence ID" value="NZ_OBMM01000001.1"/>
</dbReference>
<dbReference type="InterPro" id="IPR012910">
    <property type="entry name" value="Plug_dom"/>
</dbReference>
<organism evidence="17 18">
    <name type="scientific">Thalassospira xiamenensis</name>
    <dbReference type="NCBI Taxonomy" id="220697"/>
    <lineage>
        <taxon>Bacteria</taxon>
        <taxon>Pseudomonadati</taxon>
        <taxon>Pseudomonadota</taxon>
        <taxon>Alphaproteobacteria</taxon>
        <taxon>Rhodospirillales</taxon>
        <taxon>Thalassospiraceae</taxon>
        <taxon>Thalassospira</taxon>
    </lineage>
</organism>
<evidence type="ECO:0000259" key="16">
    <source>
        <dbReference type="SMART" id="SM00965"/>
    </source>
</evidence>
<evidence type="ECO:0000313" key="18">
    <source>
        <dbReference type="Proteomes" id="UP000219068"/>
    </source>
</evidence>
<keyword evidence="8" id="KW-0408">Iron</keyword>
<evidence type="ECO:0000256" key="2">
    <source>
        <dbReference type="ARBA" id="ARBA00009810"/>
    </source>
</evidence>
<dbReference type="Gene3D" id="3.55.50.30">
    <property type="match status" value="1"/>
</dbReference>
<keyword evidence="7" id="KW-0732">Signal</keyword>
<dbReference type="Pfam" id="PF07660">
    <property type="entry name" value="STN"/>
    <property type="match status" value="1"/>
</dbReference>
<keyword evidence="10 15" id="KW-0798">TonB box</keyword>
<dbReference type="Gene3D" id="2.40.170.20">
    <property type="entry name" value="TonB-dependent receptor, beta-barrel domain"/>
    <property type="match status" value="1"/>
</dbReference>
<dbReference type="GO" id="GO:0015344">
    <property type="term" value="F:siderophore uptake transmembrane transporter activity"/>
    <property type="evidence" value="ECO:0007669"/>
    <property type="project" value="TreeGrafter"/>
</dbReference>
<evidence type="ECO:0000256" key="1">
    <source>
        <dbReference type="ARBA" id="ARBA00004571"/>
    </source>
</evidence>
<dbReference type="InterPro" id="IPR000531">
    <property type="entry name" value="Beta-barrel_TonB"/>
</dbReference>
<dbReference type="PANTHER" id="PTHR32552:SF68">
    <property type="entry name" value="FERRICHROME OUTER MEMBRANE TRANSPORTER_PHAGE RECEPTOR"/>
    <property type="match status" value="1"/>
</dbReference>
<keyword evidence="9" id="KW-0406">Ion transport</keyword>
<dbReference type="AlphaFoldDB" id="A0A285RLH6"/>
<dbReference type="EMBL" id="OBMM01000001">
    <property type="protein sequence ID" value="SOB94956.1"/>
    <property type="molecule type" value="Genomic_DNA"/>
</dbReference>
<dbReference type="CDD" id="cd01347">
    <property type="entry name" value="ligand_gated_channel"/>
    <property type="match status" value="1"/>
</dbReference>
<evidence type="ECO:0000256" key="10">
    <source>
        <dbReference type="ARBA" id="ARBA00023077"/>
    </source>
</evidence>
<dbReference type="PROSITE" id="PS52016">
    <property type="entry name" value="TONB_DEPENDENT_REC_3"/>
    <property type="match status" value="1"/>
</dbReference>
<dbReference type="SMART" id="SM00965">
    <property type="entry name" value="STN"/>
    <property type="match status" value="1"/>
</dbReference>
<dbReference type="NCBIfam" id="TIGR01783">
    <property type="entry name" value="TonB-siderophor"/>
    <property type="match status" value="1"/>
</dbReference>
<dbReference type="InterPro" id="IPR037066">
    <property type="entry name" value="Plug_dom_sf"/>
</dbReference>
<keyword evidence="11 14" id="KW-0472">Membrane</keyword>
<keyword evidence="4 14" id="KW-1134">Transmembrane beta strand</keyword>
<accession>A0A285RLH6</accession>
<evidence type="ECO:0000256" key="3">
    <source>
        <dbReference type="ARBA" id="ARBA00022448"/>
    </source>
</evidence>
<dbReference type="Pfam" id="PF00593">
    <property type="entry name" value="TonB_dep_Rec_b-barrel"/>
    <property type="match status" value="1"/>
</dbReference>
<evidence type="ECO:0000256" key="9">
    <source>
        <dbReference type="ARBA" id="ARBA00023065"/>
    </source>
</evidence>
<evidence type="ECO:0000256" key="14">
    <source>
        <dbReference type="PROSITE-ProRule" id="PRU01360"/>
    </source>
</evidence>
<protein>
    <submittedName>
        <fullName evidence="17">Iron complex outermembrane recepter protein</fullName>
    </submittedName>
</protein>
<evidence type="ECO:0000256" key="5">
    <source>
        <dbReference type="ARBA" id="ARBA00022496"/>
    </source>
</evidence>
<dbReference type="Gene3D" id="2.170.130.10">
    <property type="entry name" value="TonB-dependent receptor, plug domain"/>
    <property type="match status" value="1"/>
</dbReference>
<keyword evidence="6 14" id="KW-0812">Transmembrane</keyword>
<evidence type="ECO:0000256" key="11">
    <source>
        <dbReference type="ARBA" id="ARBA00023136"/>
    </source>
</evidence>
<evidence type="ECO:0000256" key="13">
    <source>
        <dbReference type="ARBA" id="ARBA00023237"/>
    </source>
</evidence>
<reference evidence="17 18" key="1">
    <citation type="submission" date="2017-08" db="EMBL/GenBank/DDBJ databases">
        <authorList>
            <person name="de Groot N.N."/>
        </authorList>
    </citation>
    <scope>NUCLEOTIDE SEQUENCE [LARGE SCALE GENOMIC DNA]</scope>
    <source>
        <strain evidence="17 18">USBA 78</strain>
    </source>
</reference>
<evidence type="ECO:0000256" key="4">
    <source>
        <dbReference type="ARBA" id="ARBA00022452"/>
    </source>
</evidence>
<dbReference type="SUPFAM" id="SSF56935">
    <property type="entry name" value="Porins"/>
    <property type="match status" value="1"/>
</dbReference>
<dbReference type="GO" id="GO:0009279">
    <property type="term" value="C:cell outer membrane"/>
    <property type="evidence" value="ECO:0007669"/>
    <property type="project" value="UniProtKB-SubCell"/>
</dbReference>
<sequence length="815" mass="88332">MTTGGKAGMRSRGRQTVFASALLVTSALVPVVIAAPAMAQAQVAQSGAGILAASHAFEIPAQSMTSALALFGQQSGLQITVDGALVRGVDAPAVSGSMTSQQALDRLFAGSGLTYNISDDGTVVVEQIATGAAAAEGEVLDPIRVEGNAEGVYGPMGPTRDSVVASRSRTASKTDTPILDDSAAVSVVTQKELETRNVQDIQQAVAYSAGVQAGEYGSDVRYDYIRIRGFYSSLSTYRDGLSSRNYNFTTARQEPYGLQQVDILKGSTSSLFGMNGPGGLVNLITKRPQDEAGGEVFTTLGENHVRGGGDVTGPVAEDSNWTYRLTGLWQDAEREQDYSQDDRIYVAPAFTYKPKAGTELTILTSYSNRESNLGYGFPAGVETSRNAFFGEPDFNTFDTEETNIGYEFSHQITDKLQFRQNARYTHVDLDYETVYLQDTAPLADRYAFAIYGELDRFAIDNQVQYDTALNETFDSKTLVGFDFNRDQNREKRFDGSPASGAGAPAIDPYNPVYCGRSCITFSSSSDTEITQAAYGLYAQEQLTIADDWIATVGGRFDYVQSDTDTLSSGATEERDDHKFTSRVGLTYKATDEVSVYGNYSESFQPVYGSAASRPDGTAPQEGTQYEIGVKYQPTAIDAMFTAALFDLTQENVSQWNSTTSTYQQIGEINSRGLELEGKMSLDERTNLTLAYTYLDAEIKDDVVAGNVGNRPSNVPEHNASAWLDYTIPEHGVFGDLTLGGGVRFVGSRYNNDANTDLLGSHTVVDAMVNYMVTDNVSLAVNATNLFDREYVASNTFGSRFYGDGRTVLATLKYSW</sequence>
<comment type="subcellular location">
    <subcellularLocation>
        <location evidence="1 14">Cell outer membrane</location>
        <topology evidence="1 14">Multi-pass membrane protein</topology>
    </subcellularLocation>
</comment>
<evidence type="ECO:0000313" key="17">
    <source>
        <dbReference type="EMBL" id="SOB94956.1"/>
    </source>
</evidence>
<dbReference type="InterPro" id="IPR036942">
    <property type="entry name" value="Beta-barrel_TonB_sf"/>
</dbReference>
<dbReference type="InterPro" id="IPR011662">
    <property type="entry name" value="Secretin/TonB_short_N"/>
</dbReference>
<dbReference type="GO" id="GO:0015891">
    <property type="term" value="P:siderophore transport"/>
    <property type="evidence" value="ECO:0007669"/>
    <property type="project" value="InterPro"/>
</dbReference>